<proteinExistence type="predicted"/>
<dbReference type="PANTHER" id="PTHR12298:SF4">
    <property type="entry name" value="PROGRAMMED CELL DEATH PROTEIN 2"/>
    <property type="match status" value="1"/>
</dbReference>
<dbReference type="AlphaFoldDB" id="A0A9W7KX70"/>
<sequence length="384" mass="42443">MSKPLIHLGFTSDEEPLDPFTSIPYPSWDGGKIGGKPFNLLPSNPLPLVPCPKCSDSPPMQFLLQIYAPADDVCGPQTFHRMLYVFCCATKNCDGVKVLRCQEKEDNKHFPKSNEVISKASINEPPPPPPSTPFIPLPSLCALCGLSPPKSLTCPAQKLPFCSRSHQKEYNSRVTKPTSVGSPPIKLKSVFEEICIVVEEEESDEGGDDVDIEAEMKKLGVINAKLENDDVQVSDPEVAGSGQDVEEIDDEKMDQKDMNDITGSKGVDDDVTIHFLATIGKEKSQILRYSRWNPFGVLWTSSRCTPDVIPRCEECGGERKFEFQVMPQLLNYLEVDEEEKPVVNVVMSKSRFEWGTIAVFSCVGSCGKSGGGYCEEYAWVQPPI</sequence>
<name>A0A9W7KX70_9STRA</name>
<dbReference type="PANTHER" id="PTHR12298">
    <property type="entry name" value="PCDC2 PROGRAMMED CELL DEATH PROTEIN 2 -RELATED"/>
    <property type="match status" value="1"/>
</dbReference>
<gene>
    <name evidence="2" type="ORF">TrVE_jg13964</name>
</gene>
<protein>
    <recommendedName>
        <fullName evidence="1">Programmed cell death protein 2 C-terminal domain-containing protein</fullName>
    </recommendedName>
</protein>
<accession>A0A9W7KX70</accession>
<reference evidence="3" key="1">
    <citation type="journal article" date="2023" name="Commun. Biol.">
        <title>Genome analysis of Parmales, the sister group of diatoms, reveals the evolutionary specialization of diatoms from phago-mixotrophs to photoautotrophs.</title>
        <authorList>
            <person name="Ban H."/>
            <person name="Sato S."/>
            <person name="Yoshikawa S."/>
            <person name="Yamada K."/>
            <person name="Nakamura Y."/>
            <person name="Ichinomiya M."/>
            <person name="Sato N."/>
            <person name="Blanc-Mathieu R."/>
            <person name="Endo H."/>
            <person name="Kuwata A."/>
            <person name="Ogata H."/>
        </authorList>
    </citation>
    <scope>NUCLEOTIDE SEQUENCE [LARGE SCALE GENOMIC DNA]</scope>
    <source>
        <strain evidence="3">NIES 3699</strain>
    </source>
</reference>
<dbReference type="Pfam" id="PF04194">
    <property type="entry name" value="PDCD2_C"/>
    <property type="match status" value="1"/>
</dbReference>
<evidence type="ECO:0000313" key="3">
    <source>
        <dbReference type="Proteomes" id="UP001165160"/>
    </source>
</evidence>
<organism evidence="2 3">
    <name type="scientific">Triparma verrucosa</name>
    <dbReference type="NCBI Taxonomy" id="1606542"/>
    <lineage>
        <taxon>Eukaryota</taxon>
        <taxon>Sar</taxon>
        <taxon>Stramenopiles</taxon>
        <taxon>Ochrophyta</taxon>
        <taxon>Bolidophyceae</taxon>
        <taxon>Parmales</taxon>
        <taxon>Triparmaceae</taxon>
        <taxon>Triparma</taxon>
    </lineage>
</organism>
<comment type="caution">
    <text evidence="2">The sequence shown here is derived from an EMBL/GenBank/DDBJ whole genome shotgun (WGS) entry which is preliminary data.</text>
</comment>
<dbReference type="EMBL" id="BRXX01000510">
    <property type="protein sequence ID" value="GMI15078.1"/>
    <property type="molecule type" value="Genomic_DNA"/>
</dbReference>
<evidence type="ECO:0000259" key="1">
    <source>
        <dbReference type="Pfam" id="PF04194"/>
    </source>
</evidence>
<evidence type="ECO:0000313" key="2">
    <source>
        <dbReference type="EMBL" id="GMI15078.1"/>
    </source>
</evidence>
<feature type="domain" description="Programmed cell death protein 2 C-terminal" evidence="1">
    <location>
        <begin position="270"/>
        <end position="381"/>
    </location>
</feature>
<dbReference type="InterPro" id="IPR007320">
    <property type="entry name" value="PDCD2_C"/>
</dbReference>
<dbReference type="GO" id="GO:0005737">
    <property type="term" value="C:cytoplasm"/>
    <property type="evidence" value="ECO:0007669"/>
    <property type="project" value="InterPro"/>
</dbReference>
<keyword evidence="3" id="KW-1185">Reference proteome</keyword>
<dbReference type="Proteomes" id="UP001165160">
    <property type="component" value="Unassembled WGS sequence"/>
</dbReference>